<dbReference type="PROSITE" id="PS50292">
    <property type="entry name" value="PEROXIDASE_3"/>
    <property type="match status" value="1"/>
</dbReference>
<dbReference type="EMBL" id="JBAHYK010001492">
    <property type="protein sequence ID" value="KAL0567802.1"/>
    <property type="molecule type" value="Genomic_DNA"/>
</dbReference>
<dbReference type="InterPro" id="IPR050783">
    <property type="entry name" value="Oxylipin_biosynth_metab"/>
</dbReference>
<dbReference type="Gene3D" id="1.10.630.10">
    <property type="entry name" value="Cytochrome P450"/>
    <property type="match status" value="1"/>
</dbReference>
<dbReference type="PANTHER" id="PTHR11903:SF37">
    <property type="entry name" value="PSI-PRODUCING OXYGENASE A"/>
    <property type="match status" value="1"/>
</dbReference>
<evidence type="ECO:0000256" key="7">
    <source>
        <dbReference type="SAM" id="MobiDB-lite"/>
    </source>
</evidence>
<dbReference type="InterPro" id="IPR001128">
    <property type="entry name" value="Cyt_P450"/>
</dbReference>
<evidence type="ECO:0000256" key="6">
    <source>
        <dbReference type="ARBA" id="ARBA00023004"/>
    </source>
</evidence>
<dbReference type="InterPro" id="IPR002397">
    <property type="entry name" value="Cyt_P450_B"/>
</dbReference>
<evidence type="ECO:0000256" key="4">
    <source>
        <dbReference type="ARBA" id="ARBA00022964"/>
    </source>
</evidence>
<evidence type="ECO:0000313" key="8">
    <source>
        <dbReference type="EMBL" id="KAL0567802.1"/>
    </source>
</evidence>
<keyword evidence="6" id="KW-0408">Iron</keyword>
<dbReference type="Gene3D" id="1.10.640.10">
    <property type="entry name" value="Haem peroxidase domain superfamily, animal type"/>
    <property type="match status" value="1"/>
</dbReference>
<evidence type="ECO:0000256" key="3">
    <source>
        <dbReference type="ARBA" id="ARBA00022723"/>
    </source>
</evidence>
<comment type="subunit">
    <text evidence="2">Homotetramer.</text>
</comment>
<feature type="region of interest" description="Disordered" evidence="7">
    <location>
        <begin position="1"/>
        <end position="34"/>
    </location>
</feature>
<reference evidence="8 9" key="1">
    <citation type="submission" date="2024-02" db="EMBL/GenBank/DDBJ databases">
        <title>A draft genome for the cacao thread blight pathogen Marasmius crinis-equi.</title>
        <authorList>
            <person name="Cohen S.P."/>
            <person name="Baruah I.K."/>
            <person name="Amoako-Attah I."/>
            <person name="Bukari Y."/>
            <person name="Meinhardt L.W."/>
            <person name="Bailey B.A."/>
        </authorList>
    </citation>
    <scope>NUCLEOTIDE SEQUENCE [LARGE SCALE GENOMIC DNA]</scope>
    <source>
        <strain evidence="8 9">GH-76</strain>
    </source>
</reference>
<evidence type="ECO:0008006" key="10">
    <source>
        <dbReference type="Google" id="ProtNLM"/>
    </source>
</evidence>
<dbReference type="InterPro" id="IPR037120">
    <property type="entry name" value="Haem_peroxidase_sf_animal"/>
</dbReference>
<evidence type="ECO:0000256" key="5">
    <source>
        <dbReference type="ARBA" id="ARBA00023002"/>
    </source>
</evidence>
<dbReference type="PRINTS" id="PR00359">
    <property type="entry name" value="BP450"/>
</dbReference>
<keyword evidence="3" id="KW-0479">Metal-binding</keyword>
<name>A0ABR3EXZ3_9AGAR</name>
<evidence type="ECO:0000256" key="1">
    <source>
        <dbReference type="ARBA" id="ARBA00010617"/>
    </source>
</evidence>
<dbReference type="SUPFAM" id="SSF48113">
    <property type="entry name" value="Heme-dependent peroxidases"/>
    <property type="match status" value="1"/>
</dbReference>
<dbReference type="InterPro" id="IPR036396">
    <property type="entry name" value="Cyt_P450_sf"/>
</dbReference>
<dbReference type="InterPro" id="IPR010255">
    <property type="entry name" value="Haem_peroxidase_sf"/>
</dbReference>
<gene>
    <name evidence="8" type="ORF">V5O48_014195</name>
</gene>
<organism evidence="8 9">
    <name type="scientific">Marasmius crinis-equi</name>
    <dbReference type="NCBI Taxonomy" id="585013"/>
    <lineage>
        <taxon>Eukaryota</taxon>
        <taxon>Fungi</taxon>
        <taxon>Dikarya</taxon>
        <taxon>Basidiomycota</taxon>
        <taxon>Agaricomycotina</taxon>
        <taxon>Agaricomycetes</taxon>
        <taxon>Agaricomycetidae</taxon>
        <taxon>Agaricales</taxon>
        <taxon>Marasmiineae</taxon>
        <taxon>Marasmiaceae</taxon>
        <taxon>Marasmius</taxon>
    </lineage>
</organism>
<keyword evidence="4" id="KW-0223">Dioxygenase</keyword>
<evidence type="ECO:0000313" key="9">
    <source>
        <dbReference type="Proteomes" id="UP001465976"/>
    </source>
</evidence>
<dbReference type="PANTHER" id="PTHR11903">
    <property type="entry name" value="PROSTAGLANDIN G/H SYNTHASE"/>
    <property type="match status" value="1"/>
</dbReference>
<evidence type="ECO:0000256" key="2">
    <source>
        <dbReference type="ARBA" id="ARBA00011881"/>
    </source>
</evidence>
<dbReference type="SUPFAM" id="SSF48264">
    <property type="entry name" value="Cytochrome P450"/>
    <property type="match status" value="1"/>
</dbReference>
<keyword evidence="9" id="KW-1185">Reference proteome</keyword>
<protein>
    <recommendedName>
        <fullName evidence="10">Heme peroxidase</fullName>
    </recommendedName>
</protein>
<keyword evidence="5" id="KW-0560">Oxidoreductase</keyword>
<comment type="similarity">
    <text evidence="1">Belongs to the cytochrome P450 family.</text>
</comment>
<dbReference type="Pfam" id="PF00067">
    <property type="entry name" value="p450"/>
    <property type="match status" value="1"/>
</dbReference>
<feature type="compositionally biased region" description="Low complexity" evidence="7">
    <location>
        <begin position="16"/>
        <end position="34"/>
    </location>
</feature>
<accession>A0ABR3EXZ3</accession>
<feature type="compositionally biased region" description="Basic and acidic residues" evidence="7">
    <location>
        <begin position="1"/>
        <end position="14"/>
    </location>
</feature>
<dbReference type="Proteomes" id="UP001465976">
    <property type="component" value="Unassembled WGS sequence"/>
</dbReference>
<proteinExistence type="inferred from homology"/>
<dbReference type="InterPro" id="IPR019791">
    <property type="entry name" value="Haem_peroxidase_animal"/>
</dbReference>
<dbReference type="Pfam" id="PF03098">
    <property type="entry name" value="An_peroxidase"/>
    <property type="match status" value="1"/>
</dbReference>
<sequence length="1044" mass="116094">MTESDLVHDTKSSDDTPTANGGATSGSTATTTAGKMLKDTVEQLKKGASISHEHHASAVSALLDAMKNSESIDDRKLLLEYGLSFLSHLPPGKFAQDAQDRVIKLLYNDLCHPPATCIGNKYAWRAADGAFNNIDAPNMGKAGEPYARSVQQTHPLAANELPDPGLIFDSLLKREGFAKHPAGLSSLFFSFAALVIHTCFRTSHTDVNVNETSSYVDLSPLYGIDGPSQDKVRNKSEGRGCLYPDVFAEDRLLLLPPAVCVILVLFSRNHNFIARKLLEINERGTWRDPSTISSEEELLKQDEEIFQTARLVNCGWFGSEPAAHPFSLTQEIRNSDHSTFERGKGNVCSVEFNCLYRWHATTSVEDEKWVDQVFEKIFDGKQPEHVTAADFKAAAKKIQASTPDIQHWTFGGLQRQEDGTFRDEDLATVLKNATDHPAGAFRARGTPASMRLHEIMGIMQNRQWGVCSLNDFRRYLGLKPYSSFLEWNPDPEIAYAAEKLYGNIEYLELYVGLQAEEAKPVVEGAGLCPGYTISRAILSDAIALTRGDRYFTHDYTSFNLTSWGFADCQRDPEAFGFGSILSRLFIRTLPDQFTENSTYAFFPLMTPDSMKVNLKNLKALDKYDMVRRGPTPAYQTVRDYRQIGDILKSSAFTTPQYQDRANKVVKGKGFFIASDKRDEQLRVLKLLNLTECQTETCQFFYKQTLKQIEASSWGLAGERSRAVDIVRDVCKVVPVQWVADLAGITLKTGSDSYGTFTAGELYDMLGEIYTYIFLNVEASKVMALQEKVAGHISKLVDEIESGLHLGLKRFSVSGIFDTVSSFFSKGKPNEQHIIVKKLQEQDYSGNEVAVAVLAIMVGTVPELSLALSNMVNLLLDGPTEETVRTDSKSSFETFARESLRLDPPFQGVFRVASSDSSVSQLSVKKGSQVFLDLATACQDGQMFPNPSSFEPTRAKNHHLFTDDGIYSCLGESLTEKIMGQVLRAVFSLKGIQRAPDKSGQLKRFKDHDRPELRYAYLDEAKKVSAWPTSLHILYNPQGGRANGV</sequence>
<comment type="caution">
    <text evidence="8">The sequence shown here is derived from an EMBL/GenBank/DDBJ whole genome shotgun (WGS) entry which is preliminary data.</text>
</comment>